<gene>
    <name evidence="1" type="ORF">MLD38_018491</name>
</gene>
<organism evidence="1 2">
    <name type="scientific">Melastoma candidum</name>
    <dbReference type="NCBI Taxonomy" id="119954"/>
    <lineage>
        <taxon>Eukaryota</taxon>
        <taxon>Viridiplantae</taxon>
        <taxon>Streptophyta</taxon>
        <taxon>Embryophyta</taxon>
        <taxon>Tracheophyta</taxon>
        <taxon>Spermatophyta</taxon>
        <taxon>Magnoliopsida</taxon>
        <taxon>eudicotyledons</taxon>
        <taxon>Gunneridae</taxon>
        <taxon>Pentapetalae</taxon>
        <taxon>rosids</taxon>
        <taxon>malvids</taxon>
        <taxon>Myrtales</taxon>
        <taxon>Melastomataceae</taxon>
        <taxon>Melastomatoideae</taxon>
        <taxon>Melastomateae</taxon>
        <taxon>Melastoma</taxon>
    </lineage>
</organism>
<proteinExistence type="predicted"/>
<reference evidence="2" key="1">
    <citation type="journal article" date="2023" name="Front. Plant Sci.">
        <title>Chromosomal-level genome assembly of Melastoma candidum provides insights into trichome evolution.</title>
        <authorList>
            <person name="Zhong Y."/>
            <person name="Wu W."/>
            <person name="Sun C."/>
            <person name="Zou P."/>
            <person name="Liu Y."/>
            <person name="Dai S."/>
            <person name="Zhou R."/>
        </authorList>
    </citation>
    <scope>NUCLEOTIDE SEQUENCE [LARGE SCALE GENOMIC DNA]</scope>
</reference>
<sequence length="192" mass="21069">MPSSKIFSQEPSIAPKQEGISTSSTVHPLSSNSHQTDKERHCPSVFAAAQTLCRISMSSPRGNVKLFKSSKDTPRKLIKQEKPEWSKKPEEAVVNATTSGSKNRTQGNKLTPLKKSRISNIELTYRKTSISWSAPKSSRSSQSLSIRESVTSISKQACTAAPASRALGKAFDGQKRPGRSIPLFWGRRDGLR</sequence>
<name>A0ACB9QTX9_9MYRT</name>
<comment type="caution">
    <text evidence="1">The sequence shown here is derived from an EMBL/GenBank/DDBJ whole genome shotgun (WGS) entry which is preliminary data.</text>
</comment>
<keyword evidence="2" id="KW-1185">Reference proteome</keyword>
<protein>
    <submittedName>
        <fullName evidence="1">Uncharacterized protein</fullName>
    </submittedName>
</protein>
<dbReference type="Proteomes" id="UP001057402">
    <property type="component" value="Chromosome 5"/>
</dbReference>
<accession>A0ACB9QTX9</accession>
<dbReference type="EMBL" id="CM042884">
    <property type="protein sequence ID" value="KAI4370110.1"/>
    <property type="molecule type" value="Genomic_DNA"/>
</dbReference>
<evidence type="ECO:0000313" key="2">
    <source>
        <dbReference type="Proteomes" id="UP001057402"/>
    </source>
</evidence>
<evidence type="ECO:0000313" key="1">
    <source>
        <dbReference type="EMBL" id="KAI4370110.1"/>
    </source>
</evidence>